<dbReference type="EMBL" id="JACHLK010000001">
    <property type="protein sequence ID" value="MBB6558207.1"/>
    <property type="molecule type" value="Genomic_DNA"/>
</dbReference>
<dbReference type="Gene3D" id="3.40.50.20">
    <property type="match status" value="1"/>
</dbReference>
<dbReference type="Proteomes" id="UP000575083">
    <property type="component" value="Unassembled WGS sequence"/>
</dbReference>
<proteinExistence type="inferred from homology"/>
<dbReference type="InterPro" id="IPR011054">
    <property type="entry name" value="Rudment_hybrid_motif"/>
</dbReference>
<evidence type="ECO:0000256" key="1">
    <source>
        <dbReference type="ARBA" id="ARBA00022598"/>
    </source>
</evidence>
<dbReference type="NCBIfam" id="NF004677">
    <property type="entry name" value="PRK06019.1-3"/>
    <property type="match status" value="1"/>
</dbReference>
<comment type="catalytic activity">
    <reaction evidence="5 6">
        <text>5-amino-1-(5-phospho-beta-D-ribosyl)imidazole + hydrogencarbonate + ATP = 5-carboxyamino-1-(5-phospho-D-ribosyl)imidazole + ADP + phosphate + 2 H(+)</text>
        <dbReference type="Rhea" id="RHEA:19317"/>
        <dbReference type="ChEBI" id="CHEBI:15378"/>
        <dbReference type="ChEBI" id="CHEBI:17544"/>
        <dbReference type="ChEBI" id="CHEBI:30616"/>
        <dbReference type="ChEBI" id="CHEBI:43474"/>
        <dbReference type="ChEBI" id="CHEBI:58730"/>
        <dbReference type="ChEBI" id="CHEBI:137981"/>
        <dbReference type="ChEBI" id="CHEBI:456216"/>
        <dbReference type="EC" id="6.3.4.18"/>
    </reaction>
</comment>
<comment type="function">
    <text evidence="5">Catalyzes the ATP-dependent conversion of 5-aminoimidazole ribonucleotide (AIR) and HCO(3)(-) to N5-carboxyaminoimidazole ribonucleotide (N5-CAIR).</text>
</comment>
<feature type="domain" description="ATP-grasp" evidence="7">
    <location>
        <begin position="114"/>
        <end position="300"/>
    </location>
</feature>
<dbReference type="UniPathway" id="UPA00074">
    <property type="reaction ID" value="UER00942"/>
</dbReference>
<dbReference type="Pfam" id="PF22660">
    <property type="entry name" value="RS_preATP-grasp-like"/>
    <property type="match status" value="1"/>
</dbReference>
<dbReference type="Pfam" id="PF17769">
    <property type="entry name" value="PurK_C"/>
    <property type="match status" value="1"/>
</dbReference>
<comment type="pathway">
    <text evidence="5 6">Purine metabolism; IMP biosynthesis via de novo pathway; 5-amino-1-(5-phospho-D-ribosyl)imidazole-4-carboxylate from 5-amino-1-(5-phospho-D-ribosyl)imidazole (N5-CAIR route): step 1/2.</text>
</comment>
<dbReference type="GO" id="GO:0046872">
    <property type="term" value="F:metal ion binding"/>
    <property type="evidence" value="ECO:0007669"/>
    <property type="project" value="InterPro"/>
</dbReference>
<dbReference type="Gene3D" id="3.30.470.20">
    <property type="entry name" value="ATP-grasp fold, B domain"/>
    <property type="match status" value="1"/>
</dbReference>
<dbReference type="NCBIfam" id="NF004676">
    <property type="entry name" value="PRK06019.1-2"/>
    <property type="match status" value="1"/>
</dbReference>
<dbReference type="GO" id="GO:0006189">
    <property type="term" value="P:'de novo' IMP biosynthetic process"/>
    <property type="evidence" value="ECO:0007669"/>
    <property type="project" value="UniProtKB-UniRule"/>
</dbReference>
<dbReference type="InterPro" id="IPR016185">
    <property type="entry name" value="PreATP-grasp_dom_sf"/>
</dbReference>
<dbReference type="PROSITE" id="PS50975">
    <property type="entry name" value="ATP_GRASP"/>
    <property type="match status" value="1"/>
</dbReference>
<comment type="caution">
    <text evidence="8">The sequence shown here is derived from an EMBL/GenBank/DDBJ whole genome shotgun (WGS) entry which is preliminary data.</text>
</comment>
<evidence type="ECO:0000256" key="4">
    <source>
        <dbReference type="ARBA" id="ARBA00022840"/>
    </source>
</evidence>
<dbReference type="RefSeq" id="WP_184855597.1">
    <property type="nucleotide sequence ID" value="NZ_JACHLK010000001.1"/>
</dbReference>
<dbReference type="SUPFAM" id="SSF51246">
    <property type="entry name" value="Rudiment single hybrid motif"/>
    <property type="match status" value="1"/>
</dbReference>
<dbReference type="InterPro" id="IPR011761">
    <property type="entry name" value="ATP-grasp"/>
</dbReference>
<evidence type="ECO:0000313" key="8">
    <source>
        <dbReference type="EMBL" id="MBB6558207.1"/>
    </source>
</evidence>
<dbReference type="FunFam" id="3.30.1490.20:FF:000015">
    <property type="entry name" value="N5-carboxyaminoimidazole ribonucleotide synthase"/>
    <property type="match status" value="1"/>
</dbReference>
<gene>
    <name evidence="5 6" type="primary">purK</name>
    <name evidence="8" type="ORF">HNP48_000871</name>
</gene>
<keyword evidence="9" id="KW-1185">Reference proteome</keyword>
<dbReference type="AlphaFoldDB" id="A0A7X0PAB1"/>
<feature type="binding site" evidence="5">
    <location>
        <position position="110"/>
    </location>
    <ligand>
        <name>ATP</name>
        <dbReference type="ChEBI" id="CHEBI:30616"/>
    </ligand>
</feature>
<keyword evidence="3 5" id="KW-0658">Purine biosynthesis</keyword>
<feature type="binding site" evidence="5">
    <location>
        <begin position="270"/>
        <end position="271"/>
    </location>
    <ligand>
        <name>ATP</name>
        <dbReference type="ChEBI" id="CHEBI:30616"/>
    </ligand>
</feature>
<dbReference type="InterPro" id="IPR013815">
    <property type="entry name" value="ATP_grasp_subdomain_1"/>
</dbReference>
<dbReference type="HAMAP" id="MF_01928">
    <property type="entry name" value="PurK"/>
    <property type="match status" value="1"/>
</dbReference>
<protein>
    <recommendedName>
        <fullName evidence="5 6">N5-carboxyaminoimidazole ribonucleotide synthase</fullName>
        <shortName evidence="5 6">N5-CAIR synthase</shortName>
        <ecNumber evidence="5 6">6.3.4.18</ecNumber>
    </recommendedName>
    <alternativeName>
        <fullName evidence="5 6">5-(carboxyamino)imidazole ribonucleotide synthetase</fullName>
    </alternativeName>
</protein>
<feature type="binding site" evidence="5">
    <location>
        <position position="149"/>
    </location>
    <ligand>
        <name>ATP</name>
        <dbReference type="ChEBI" id="CHEBI:30616"/>
    </ligand>
</feature>
<evidence type="ECO:0000256" key="5">
    <source>
        <dbReference type="HAMAP-Rule" id="MF_01928"/>
    </source>
</evidence>
<name>A0A7X0PAB1_9BURK</name>
<dbReference type="Gene3D" id="3.30.1490.20">
    <property type="entry name" value="ATP-grasp fold, A domain"/>
    <property type="match status" value="1"/>
</dbReference>
<comment type="subunit">
    <text evidence="5 6">Homodimer.</text>
</comment>
<dbReference type="InterPro" id="IPR040686">
    <property type="entry name" value="PurK_C"/>
</dbReference>
<comment type="similarity">
    <text evidence="5 6">Belongs to the PurK/PurT family.</text>
</comment>
<dbReference type="InterPro" id="IPR005875">
    <property type="entry name" value="PurK"/>
</dbReference>
<feature type="binding site" evidence="5">
    <location>
        <begin position="184"/>
        <end position="187"/>
    </location>
    <ligand>
        <name>ATP</name>
        <dbReference type="ChEBI" id="CHEBI:30616"/>
    </ligand>
</feature>
<dbReference type="GO" id="GO:0005829">
    <property type="term" value="C:cytosol"/>
    <property type="evidence" value="ECO:0007669"/>
    <property type="project" value="TreeGrafter"/>
</dbReference>
<dbReference type="PANTHER" id="PTHR11609:SF5">
    <property type="entry name" value="PHOSPHORIBOSYLAMINOIMIDAZOLE CARBOXYLASE"/>
    <property type="match status" value="1"/>
</dbReference>
<reference evidence="8 9" key="1">
    <citation type="submission" date="2020-08" db="EMBL/GenBank/DDBJ databases">
        <title>Functional genomics of gut bacteria from endangered species of beetles.</title>
        <authorList>
            <person name="Carlos-Shanley C."/>
        </authorList>
    </citation>
    <scope>NUCLEOTIDE SEQUENCE [LARGE SCALE GENOMIC DNA]</scope>
    <source>
        <strain evidence="8 9">S00198</strain>
    </source>
</reference>
<dbReference type="GO" id="GO:0005524">
    <property type="term" value="F:ATP binding"/>
    <property type="evidence" value="ECO:0007669"/>
    <property type="project" value="UniProtKB-UniRule"/>
</dbReference>
<keyword evidence="1 5" id="KW-0436">Ligase</keyword>
<comment type="function">
    <text evidence="6">Catalyzes the ATP-dependent conversion of 5-aminoimidazole ribonucleotide (AIR) and HCO(3)- to N5-carboxyaminoimidazole ribonucleotide (N5-CAIR).</text>
</comment>
<dbReference type="Pfam" id="PF02222">
    <property type="entry name" value="ATP-grasp"/>
    <property type="match status" value="1"/>
</dbReference>
<accession>A0A7X0PAB1</accession>
<dbReference type="NCBIfam" id="TIGR01161">
    <property type="entry name" value="purK"/>
    <property type="match status" value="1"/>
</dbReference>
<dbReference type="SUPFAM" id="SSF56059">
    <property type="entry name" value="Glutathione synthetase ATP-binding domain-like"/>
    <property type="match status" value="1"/>
</dbReference>
<feature type="binding site" evidence="5">
    <location>
        <begin position="154"/>
        <end position="160"/>
    </location>
    <ligand>
        <name>ATP</name>
        <dbReference type="ChEBI" id="CHEBI:30616"/>
    </ligand>
</feature>
<dbReference type="InterPro" id="IPR054350">
    <property type="entry name" value="PurT/PurK_preATP-grasp"/>
</dbReference>
<keyword evidence="2 5" id="KW-0547">Nucleotide-binding</keyword>
<dbReference type="NCBIfam" id="NF004679">
    <property type="entry name" value="PRK06019.1-5"/>
    <property type="match status" value="1"/>
</dbReference>
<sequence>MTTLSAPLLPGSTLGVLGGGQLGRMFVHAAQAMGYFTAVLDADPTSPAGLVSHHHVQTGYEDAAGLAELARLADAVTTEFENVPATALAALGALRPVSPAAGAVAVAQDRAQEKAHFVRCGVACAPYAVIETAEQLAAVPADLLPGILKTARMGYDGKGQVRVKTAAELAAAWESVGRVACVLEKMLPLALECSVIVARGADGACVHLPVQRNLHRDGILAVTEVHAANLPDTVARQAIAGAISIATGLAYVGVLCVEFFVLQDGSLVVNEIAPRPHNSGHYSQNACDVSQFELQVRTMAGLPLTQPRQHSPAFMLNLLGDLWFAADGSQQTPPWAEVLALPGTHLHLYGKRDAKRGRKMGHLNITADSADAARATALKAAALLGIAPF</sequence>
<dbReference type="InterPro" id="IPR003135">
    <property type="entry name" value="ATP-grasp_carboxylate-amine"/>
</dbReference>
<organism evidence="8 9">
    <name type="scientific">Acidovorax soli</name>
    <dbReference type="NCBI Taxonomy" id="592050"/>
    <lineage>
        <taxon>Bacteria</taxon>
        <taxon>Pseudomonadati</taxon>
        <taxon>Pseudomonadota</taxon>
        <taxon>Betaproteobacteria</taxon>
        <taxon>Burkholderiales</taxon>
        <taxon>Comamonadaceae</taxon>
        <taxon>Acidovorax</taxon>
    </lineage>
</organism>
<evidence type="ECO:0000313" key="9">
    <source>
        <dbReference type="Proteomes" id="UP000575083"/>
    </source>
</evidence>
<evidence type="ECO:0000256" key="2">
    <source>
        <dbReference type="ARBA" id="ARBA00022741"/>
    </source>
</evidence>
<dbReference type="GO" id="GO:0034028">
    <property type="term" value="F:5-(carboxyamino)imidazole ribonucleotide synthase activity"/>
    <property type="evidence" value="ECO:0007669"/>
    <property type="project" value="UniProtKB-UniRule"/>
</dbReference>
<dbReference type="SUPFAM" id="SSF52440">
    <property type="entry name" value="PreATP-grasp domain"/>
    <property type="match status" value="1"/>
</dbReference>
<keyword evidence="4 5" id="KW-0067">ATP-binding</keyword>
<dbReference type="PANTHER" id="PTHR11609">
    <property type="entry name" value="PURINE BIOSYNTHESIS PROTEIN 6/7, PUR6/7"/>
    <property type="match status" value="1"/>
</dbReference>
<evidence type="ECO:0000259" key="7">
    <source>
        <dbReference type="PROSITE" id="PS50975"/>
    </source>
</evidence>
<evidence type="ECO:0000256" key="3">
    <source>
        <dbReference type="ARBA" id="ARBA00022755"/>
    </source>
</evidence>
<feature type="binding site" evidence="5">
    <location>
        <position position="192"/>
    </location>
    <ligand>
        <name>ATP</name>
        <dbReference type="ChEBI" id="CHEBI:30616"/>
    </ligand>
</feature>
<evidence type="ECO:0000256" key="6">
    <source>
        <dbReference type="RuleBase" id="RU361200"/>
    </source>
</evidence>
<feature type="binding site" evidence="5">
    <location>
        <position position="215"/>
    </location>
    <ligand>
        <name>ATP</name>
        <dbReference type="ChEBI" id="CHEBI:30616"/>
    </ligand>
</feature>
<dbReference type="GO" id="GO:0004638">
    <property type="term" value="F:phosphoribosylaminoimidazole carboxylase activity"/>
    <property type="evidence" value="ECO:0007669"/>
    <property type="project" value="InterPro"/>
</dbReference>
<dbReference type="EC" id="6.3.4.18" evidence="5 6"/>